<feature type="compositionally biased region" description="Basic residues" evidence="1">
    <location>
        <begin position="180"/>
        <end position="192"/>
    </location>
</feature>
<organism evidence="3 4">
    <name type="scientific">Oldenlandia corymbosa var. corymbosa</name>
    <dbReference type="NCBI Taxonomy" id="529605"/>
    <lineage>
        <taxon>Eukaryota</taxon>
        <taxon>Viridiplantae</taxon>
        <taxon>Streptophyta</taxon>
        <taxon>Embryophyta</taxon>
        <taxon>Tracheophyta</taxon>
        <taxon>Spermatophyta</taxon>
        <taxon>Magnoliopsida</taxon>
        <taxon>eudicotyledons</taxon>
        <taxon>Gunneridae</taxon>
        <taxon>Pentapetalae</taxon>
        <taxon>asterids</taxon>
        <taxon>lamiids</taxon>
        <taxon>Gentianales</taxon>
        <taxon>Rubiaceae</taxon>
        <taxon>Rubioideae</taxon>
        <taxon>Spermacoceae</taxon>
        <taxon>Hedyotis-Oldenlandia complex</taxon>
        <taxon>Oldenlandia</taxon>
    </lineage>
</organism>
<dbReference type="InterPro" id="IPR058594">
    <property type="entry name" value="PB1-like_dom_pln"/>
</dbReference>
<name>A0AAV1C3H2_OLDCO</name>
<feature type="domain" description="CCHC-type" evidence="2">
    <location>
        <begin position="270"/>
        <end position="286"/>
    </location>
</feature>
<feature type="region of interest" description="Disordered" evidence="1">
    <location>
        <begin position="310"/>
        <end position="329"/>
    </location>
</feature>
<accession>A0AAV1C3H2</accession>
<feature type="compositionally biased region" description="Acidic residues" evidence="1">
    <location>
        <begin position="143"/>
        <end position="164"/>
    </location>
</feature>
<proteinExistence type="predicted"/>
<protein>
    <submittedName>
        <fullName evidence="3">OLC1v1023918C1</fullName>
    </submittedName>
</protein>
<evidence type="ECO:0000259" key="2">
    <source>
        <dbReference type="SMART" id="SM00343"/>
    </source>
</evidence>
<reference evidence="3" key="1">
    <citation type="submission" date="2023-03" db="EMBL/GenBank/DDBJ databases">
        <authorList>
            <person name="Julca I."/>
        </authorList>
    </citation>
    <scope>NUCLEOTIDE SEQUENCE</scope>
</reference>
<dbReference type="Gene3D" id="4.10.60.10">
    <property type="entry name" value="Zinc finger, CCHC-type"/>
    <property type="match status" value="1"/>
</dbReference>
<dbReference type="SMART" id="SM00343">
    <property type="entry name" value="ZnF_C2HC"/>
    <property type="match status" value="3"/>
</dbReference>
<dbReference type="SUPFAM" id="SSF57756">
    <property type="entry name" value="Retrovirus zinc finger-like domains"/>
    <property type="match status" value="2"/>
</dbReference>
<dbReference type="GO" id="GO:0008270">
    <property type="term" value="F:zinc ion binding"/>
    <property type="evidence" value="ECO:0007669"/>
    <property type="project" value="InterPro"/>
</dbReference>
<dbReference type="EMBL" id="OX459118">
    <property type="protein sequence ID" value="CAI9089355.1"/>
    <property type="molecule type" value="Genomic_DNA"/>
</dbReference>
<evidence type="ECO:0000256" key="1">
    <source>
        <dbReference type="SAM" id="MobiDB-lite"/>
    </source>
</evidence>
<feature type="compositionally biased region" description="Basic and acidic residues" evidence="1">
    <location>
        <begin position="467"/>
        <end position="485"/>
    </location>
</feature>
<dbReference type="GO" id="GO:0003676">
    <property type="term" value="F:nucleic acid binding"/>
    <property type="evidence" value="ECO:0007669"/>
    <property type="project" value="InterPro"/>
</dbReference>
<sequence>MWRWRDYTPTEGDGDGDGQTPIYGEGSNLITVKLCHGGGFVLQNKYSYMAGEVEYFDKVDSKMLTKEGLETLVDRTKYCRPHKLYFKDPNMERHGGYRVIGGGKDVYDLIALKNESGIVEVFRQQADTKHVEDVKGSNGSEANDSDEDYGSCDDLLSENEPEDEDRIKLSTIPPKGNPPKLKKMGRPPKPKKNPTSEGTSNLPKRRGRKPTAKSVCKNCNQTGHFRSICPLLERRREMVKEIEERQALNEASLNLSRTNGIEQPQPVVSECAACDSTTHTVETCPILKETTQMEEEYLRSCQNVDNGQMEEEISTPNASPESQAGDDVDYDNTPYLIKCDYCPQFGHTKEDCPKYELDVKRGKKKTEESAEVITAALDEIINTPNAPQQSKKRPASSEPDVVILSDQSGHQVKTLRGRTVFVPAHDQATKKRKKGKQSVNSGSKAEARKIQKLFCHVVPKPVNDESDMAKQLEKLKEPDGRIHWG</sequence>
<feature type="compositionally biased region" description="Polar residues" evidence="1">
    <location>
        <begin position="193"/>
        <end position="202"/>
    </location>
</feature>
<feature type="region of interest" description="Disordered" evidence="1">
    <location>
        <begin position="128"/>
        <end position="215"/>
    </location>
</feature>
<keyword evidence="4" id="KW-1185">Reference proteome</keyword>
<gene>
    <name evidence="3" type="ORF">OLC1_LOCUS1713</name>
</gene>
<feature type="domain" description="CCHC-type" evidence="2">
    <location>
        <begin position="338"/>
        <end position="354"/>
    </location>
</feature>
<evidence type="ECO:0000313" key="4">
    <source>
        <dbReference type="Proteomes" id="UP001161247"/>
    </source>
</evidence>
<dbReference type="Pfam" id="PF00098">
    <property type="entry name" value="zf-CCHC"/>
    <property type="match status" value="1"/>
</dbReference>
<dbReference type="Proteomes" id="UP001161247">
    <property type="component" value="Chromosome 1"/>
</dbReference>
<feature type="region of interest" description="Disordered" evidence="1">
    <location>
        <begin position="461"/>
        <end position="485"/>
    </location>
</feature>
<dbReference type="InterPro" id="IPR036875">
    <property type="entry name" value="Znf_CCHC_sf"/>
</dbReference>
<feature type="domain" description="CCHC-type" evidence="2">
    <location>
        <begin position="215"/>
        <end position="231"/>
    </location>
</feature>
<feature type="region of interest" description="Disordered" evidence="1">
    <location>
        <begin position="1"/>
        <end position="20"/>
    </location>
</feature>
<feature type="region of interest" description="Disordered" evidence="1">
    <location>
        <begin position="426"/>
        <end position="447"/>
    </location>
</feature>
<dbReference type="AlphaFoldDB" id="A0AAV1C3H2"/>
<feature type="region of interest" description="Disordered" evidence="1">
    <location>
        <begin position="380"/>
        <end position="400"/>
    </location>
</feature>
<dbReference type="InterPro" id="IPR001878">
    <property type="entry name" value="Znf_CCHC"/>
</dbReference>
<dbReference type="Pfam" id="PF26130">
    <property type="entry name" value="PB1-like"/>
    <property type="match status" value="1"/>
</dbReference>
<evidence type="ECO:0000313" key="3">
    <source>
        <dbReference type="EMBL" id="CAI9089355.1"/>
    </source>
</evidence>